<reference evidence="3 5" key="2">
    <citation type="submission" date="2017-10" db="EMBL/GenBank/DDBJ databases">
        <title>Biodiversity and function of Thalassospira species in the particle-attached aromatic-hydrocarbon-degrading consortia from the surface seawater of the China South Sea.</title>
        <authorList>
            <person name="Dong C."/>
            <person name="Liu R."/>
            <person name="Shao Z."/>
        </authorList>
    </citation>
    <scope>NUCLEOTIDE SEQUENCE [LARGE SCALE GENOMIC DNA]</scope>
    <source>
        <strain evidence="3 5">CSC3H3</strain>
    </source>
</reference>
<evidence type="ECO:0000313" key="6">
    <source>
        <dbReference type="Proteomes" id="UP000233597"/>
    </source>
</evidence>
<dbReference type="Proteomes" id="UP000233597">
    <property type="component" value="Unassembled WGS sequence"/>
</dbReference>
<feature type="transmembrane region" description="Helical" evidence="1">
    <location>
        <begin position="69"/>
        <end position="90"/>
    </location>
</feature>
<dbReference type="EMBL" id="CP024199">
    <property type="protein sequence ID" value="AUG54559.1"/>
    <property type="molecule type" value="Genomic_DNA"/>
</dbReference>
<accession>A0A2N3KVH1</accession>
<protein>
    <recommendedName>
        <fullName evidence="2">DUF1468 domain-containing protein</fullName>
    </recommendedName>
</protein>
<dbReference type="OrthoDB" id="7347787at2"/>
<keyword evidence="1" id="KW-1133">Transmembrane helix</keyword>
<feature type="transmembrane region" description="Helical" evidence="1">
    <location>
        <begin position="152"/>
        <end position="172"/>
    </location>
</feature>
<dbReference type="EMBL" id="NWTK01000004">
    <property type="protein sequence ID" value="PKR54565.1"/>
    <property type="molecule type" value="Genomic_DNA"/>
</dbReference>
<organism evidence="4 6">
    <name type="scientific">Thalassospira marina</name>
    <dbReference type="NCBI Taxonomy" id="2048283"/>
    <lineage>
        <taxon>Bacteria</taxon>
        <taxon>Pseudomonadati</taxon>
        <taxon>Pseudomonadota</taxon>
        <taxon>Alphaproteobacteria</taxon>
        <taxon>Rhodospirillales</taxon>
        <taxon>Thalassospiraceae</taxon>
        <taxon>Thalassospira</taxon>
    </lineage>
</organism>
<feature type="domain" description="DUF1468" evidence="2">
    <location>
        <begin position="38"/>
        <end position="175"/>
    </location>
</feature>
<keyword evidence="1" id="KW-0472">Membrane</keyword>
<reference evidence="4 6" key="1">
    <citation type="submission" date="2017-09" db="EMBL/GenBank/DDBJ databases">
        <title>Biodiversity and function of Thalassospira species in the particle-attached aromatic-hydrocarbon-degrading consortia from the surface seawater of the South China Sea.</title>
        <authorList>
            <person name="Dong C."/>
            <person name="Liu R."/>
            <person name="Shao Z."/>
        </authorList>
    </citation>
    <scope>NUCLEOTIDE SEQUENCE [LARGE SCALE GENOMIC DNA]</scope>
    <source>
        <strain evidence="4 6">CSC1P2</strain>
    </source>
</reference>
<keyword evidence="5" id="KW-1185">Reference proteome</keyword>
<dbReference type="KEGG" id="thac:CSC3H3_18925"/>
<feature type="transmembrane region" description="Helical" evidence="1">
    <location>
        <begin position="102"/>
        <end position="120"/>
    </location>
</feature>
<dbReference type="AlphaFoldDB" id="A0A2N3KVH1"/>
<name>A0A2N3KVH1_9PROT</name>
<proteinExistence type="predicted"/>
<keyword evidence="1" id="KW-0812">Transmembrane</keyword>
<feature type="transmembrane region" description="Helical" evidence="1">
    <location>
        <begin position="37"/>
        <end position="57"/>
    </location>
</feature>
<feature type="transmembrane region" description="Helical" evidence="1">
    <location>
        <begin position="126"/>
        <end position="143"/>
    </location>
</feature>
<evidence type="ECO:0000256" key="1">
    <source>
        <dbReference type="SAM" id="Phobius"/>
    </source>
</evidence>
<evidence type="ECO:0000313" key="4">
    <source>
        <dbReference type="EMBL" id="PKR54565.1"/>
    </source>
</evidence>
<gene>
    <name evidence="4" type="ORF">COO20_07335</name>
    <name evidence="3" type="ORF">CSC3H3_18925</name>
</gene>
<evidence type="ECO:0000313" key="5">
    <source>
        <dbReference type="Proteomes" id="UP000233458"/>
    </source>
</evidence>
<evidence type="ECO:0000313" key="3">
    <source>
        <dbReference type="EMBL" id="AUG54559.1"/>
    </source>
</evidence>
<dbReference type="Proteomes" id="UP000233458">
    <property type="component" value="Chromosome"/>
</dbReference>
<sequence length="185" mass="20750">MQERRPTLAAVPHFDDPCRNGDDQMKSGSSGGWDRRLILPFVLFVITSIYLATALQITAQFDEGLVGPSFVPVVASILMYVALAFVVYGMRKDRDTTESEKISLVAPIKVVAVTALYILAFKPLGYPVSTFLYVYALLFIFGLEDTGHVKRLIYTIAITGVFYVLFAVIFQVRLPLFDTEFWGMF</sequence>
<dbReference type="InterPro" id="IPR009936">
    <property type="entry name" value="DUF1468"/>
</dbReference>
<dbReference type="Pfam" id="PF07331">
    <property type="entry name" value="TctB"/>
    <property type="match status" value="1"/>
</dbReference>
<evidence type="ECO:0000259" key="2">
    <source>
        <dbReference type="Pfam" id="PF07331"/>
    </source>
</evidence>